<sequence>MHPSKALVEGAGREERSGKTRGRVEDETR</sequence>
<organism evidence="2">
    <name type="scientific">Pseudomonas phage vB_PaPhi_Mx1</name>
    <dbReference type="NCBI Taxonomy" id="3079664"/>
    <lineage>
        <taxon>Viruses</taxon>
        <taxon>Duplodnaviria</taxon>
        <taxon>Heunggongvirae</taxon>
        <taxon>Uroviricota</taxon>
        <taxon>Caudoviricetes</taxon>
    </lineage>
</organism>
<gene>
    <name evidence="2" type="ORF">ZPUGVARH_CDS0020</name>
</gene>
<feature type="compositionally biased region" description="Basic and acidic residues" evidence="1">
    <location>
        <begin position="11"/>
        <end position="29"/>
    </location>
</feature>
<evidence type="ECO:0000313" key="2">
    <source>
        <dbReference type="EMBL" id="WOZ54181.1"/>
    </source>
</evidence>
<accession>A0AAU0N560</accession>
<name>A0AAU0N560_9CAUD</name>
<feature type="region of interest" description="Disordered" evidence="1">
    <location>
        <begin position="1"/>
        <end position="29"/>
    </location>
</feature>
<protein>
    <submittedName>
        <fullName evidence="2">Uncharacterized protein</fullName>
    </submittedName>
</protein>
<reference evidence="2" key="1">
    <citation type="submission" date="2024-06" db="EMBL/GenBank/DDBJ databases">
        <title>Novel Phikmvvirus bacteriophage (vB_PaePhi_Mx1) has lytic activity against Pseudomonas aeruginosa multidrug resistant sequence type epidemiological high risk clinical strains.</title>
        <authorList>
            <person name="Rodea G.E. Sr."/>
            <person name="Molina J."/>
        </authorList>
    </citation>
    <scope>NUCLEOTIDE SEQUENCE</scope>
</reference>
<evidence type="ECO:0000256" key="1">
    <source>
        <dbReference type="SAM" id="MobiDB-lite"/>
    </source>
</evidence>
<proteinExistence type="predicted"/>
<dbReference type="EMBL" id="OR594342">
    <property type="protein sequence ID" value="WOZ54181.1"/>
    <property type="molecule type" value="Genomic_DNA"/>
</dbReference>